<comment type="caution">
    <text evidence="1">The sequence shown here is derived from an EMBL/GenBank/DDBJ whole genome shotgun (WGS) entry which is preliminary data.</text>
</comment>
<accession>A0A4V1LPB1</accession>
<dbReference type="EMBL" id="PDKN01000001">
    <property type="protein sequence ID" value="RXJ60578.1"/>
    <property type="molecule type" value="Genomic_DNA"/>
</dbReference>
<proteinExistence type="predicted"/>
<name>A0A4V1LPB1_9BACT</name>
<evidence type="ECO:0000313" key="2">
    <source>
        <dbReference type="Proteomes" id="UP000290657"/>
    </source>
</evidence>
<sequence>MRKLFLFLSLFILLNISTAYIFLFTSFGNQTVASIIENKVHEKGIATFKFDSFVITMSEMNIAASLDESSKFSVAGEIAPLSLKFNLKYDVNFEDLSKLEQFTAQKLQGSFQTNGEINGNKELLLVKGITDIFGSDSKYDVVLKNFAVTNVDIASKGVKIEKALYTLNQPAYATGLVDINGKITNTKIPTLAGQITTNIHNGALNNKVVNEAFNLKLDTVKLFQGEIITDLKPYMVENRVDFFTSIVNVFVQKARLSLKDNSLISDYQIVFEDLARLYDITQMKLAGNLEINGTVKKDDNLEITGISETLDGEVNYTLYNDELTASMKDIEVLALTKMLTYPSFFDSKANANVNYNLVTQKGDITAMLVNGQFVKNRFSYLINTLAKFDITKEVYENFTLNSQIDKKVINSTVNMKSQYTQITVPKSRVDLENKTLDTNVKLDLKGHKVEAKIKGNIDKPDISIDVGEVLKQRAEEKVKKELSKKLNDKLSDEEMDGLIKGLKSLF</sequence>
<evidence type="ECO:0000313" key="1">
    <source>
        <dbReference type="EMBL" id="RXJ60578.1"/>
    </source>
</evidence>
<evidence type="ECO:0008006" key="3">
    <source>
        <dbReference type="Google" id="ProtNLM"/>
    </source>
</evidence>
<dbReference type="Proteomes" id="UP000290657">
    <property type="component" value="Unassembled WGS sequence"/>
</dbReference>
<dbReference type="AlphaFoldDB" id="A0A4V1LPB1"/>
<dbReference type="RefSeq" id="WP_128994712.1">
    <property type="nucleotide sequence ID" value="NZ_PDKN01000001.1"/>
</dbReference>
<dbReference type="OrthoDB" id="5341790at2"/>
<organism evidence="1 2">
    <name type="scientific">Candidatus Marinarcus aquaticus</name>
    <dbReference type="NCBI Taxonomy" id="2044504"/>
    <lineage>
        <taxon>Bacteria</taxon>
        <taxon>Pseudomonadati</taxon>
        <taxon>Campylobacterota</taxon>
        <taxon>Epsilonproteobacteria</taxon>
        <taxon>Campylobacterales</taxon>
        <taxon>Arcobacteraceae</taxon>
        <taxon>Candidatus Marinarcus</taxon>
    </lineage>
</organism>
<gene>
    <name evidence="1" type="ORF">CRV04_00790</name>
</gene>
<reference evidence="1 2" key="1">
    <citation type="submission" date="2017-10" db="EMBL/GenBank/DDBJ databases">
        <title>Genomics of the genus Arcobacter.</title>
        <authorList>
            <person name="Perez-Cataluna A."/>
            <person name="Figueras M.J."/>
        </authorList>
    </citation>
    <scope>NUCLEOTIDE SEQUENCE [LARGE SCALE GENOMIC DNA]</scope>
    <source>
        <strain evidence="1 2">CECT 8987</strain>
    </source>
</reference>
<keyword evidence="2" id="KW-1185">Reference proteome</keyword>
<protein>
    <recommendedName>
        <fullName evidence="3">AsmA-like C-terminal domain-containing protein</fullName>
    </recommendedName>
</protein>